<gene>
    <name evidence="1" type="ORF">PPEP_a4564</name>
</gene>
<sequence>MSNAELLEKNLVEPSFEQVEKTGVELNSCPEAVLFFVAKLAVLNPAEKPNVTDLEVLVFDDSGQTKKVKPTSAERDQAYDFYKSLESEEAPQESLQELNPREKVFLEFLGPYGRYTKGDKAVFDAKNAERILSFKPPVAKAYKPES</sequence>
<evidence type="ECO:0000313" key="2">
    <source>
        <dbReference type="Proteomes" id="UP000660708"/>
    </source>
</evidence>
<accession>A0A8I0N031</accession>
<protein>
    <submittedName>
        <fullName evidence="1">Uncharacterized protein</fullName>
    </submittedName>
</protein>
<organism evidence="1 2">
    <name type="scientific">Pseudoalteromonas peptidolytica F12-50-A1</name>
    <dbReference type="NCBI Taxonomy" id="1315280"/>
    <lineage>
        <taxon>Bacteria</taxon>
        <taxon>Pseudomonadati</taxon>
        <taxon>Pseudomonadota</taxon>
        <taxon>Gammaproteobacteria</taxon>
        <taxon>Alteromonadales</taxon>
        <taxon>Pseudoalteromonadaceae</taxon>
        <taxon>Pseudoalteromonas</taxon>
    </lineage>
</organism>
<dbReference type="AlphaFoldDB" id="A0A8I0N031"/>
<reference evidence="1 2" key="1">
    <citation type="submission" date="2015-06" db="EMBL/GenBank/DDBJ databases">
        <title>Genome sequence of Pseudoalteromonas peptidolytica.</title>
        <authorList>
            <person name="Xie B.-B."/>
            <person name="Rong J.-C."/>
            <person name="Qin Q.-L."/>
            <person name="Zhang Y.-Z."/>
        </authorList>
    </citation>
    <scope>NUCLEOTIDE SEQUENCE [LARGE SCALE GENOMIC DNA]</scope>
    <source>
        <strain evidence="1 2">F12-50-A1</strain>
    </source>
</reference>
<dbReference type="EMBL" id="AQHF01000032">
    <property type="protein sequence ID" value="MBE0348280.1"/>
    <property type="molecule type" value="Genomic_DNA"/>
</dbReference>
<proteinExistence type="predicted"/>
<name>A0A8I0N031_9GAMM</name>
<dbReference type="Proteomes" id="UP000660708">
    <property type="component" value="Unassembled WGS sequence"/>
</dbReference>
<keyword evidence="2" id="KW-1185">Reference proteome</keyword>
<evidence type="ECO:0000313" key="1">
    <source>
        <dbReference type="EMBL" id="MBE0348280.1"/>
    </source>
</evidence>
<dbReference type="RefSeq" id="WP_147389463.1">
    <property type="nucleotide sequence ID" value="NZ_AQHF01000032.1"/>
</dbReference>
<comment type="caution">
    <text evidence="1">The sequence shown here is derived from an EMBL/GenBank/DDBJ whole genome shotgun (WGS) entry which is preliminary data.</text>
</comment>